<name>A0A0A3Z6G1_9GAMM</name>
<comment type="function">
    <text evidence="1 10">Role in flagellar biosynthesis.</text>
</comment>
<comment type="subcellular location">
    <subcellularLocation>
        <location evidence="10">Cell membrane</location>
        <topology evidence="10">Multi-pass membrane protein</topology>
    </subcellularLocation>
    <subcellularLocation>
        <location evidence="10">Bacterial flagellum basal body</location>
    </subcellularLocation>
</comment>
<keyword evidence="12" id="KW-1185">Reference proteome</keyword>
<evidence type="ECO:0000256" key="7">
    <source>
        <dbReference type="ARBA" id="ARBA00023136"/>
    </source>
</evidence>
<dbReference type="STRING" id="371042.NG99_11850"/>
<evidence type="ECO:0000256" key="8">
    <source>
        <dbReference type="ARBA" id="ARBA00023143"/>
    </source>
</evidence>
<dbReference type="OrthoDB" id="9797790at2"/>
<dbReference type="Pfam" id="PF01311">
    <property type="entry name" value="Bac_export_1"/>
    <property type="match status" value="1"/>
</dbReference>
<evidence type="ECO:0000256" key="9">
    <source>
        <dbReference type="NCBIfam" id="TIGR01400"/>
    </source>
</evidence>
<evidence type="ECO:0000256" key="4">
    <source>
        <dbReference type="ARBA" id="ARBA00022475"/>
    </source>
</evidence>
<sequence length="260" mass="28299">MITPDIASLYPLLCHYFWPMLRILALFMASPVFNEKQINRKLKIGMAMLISLLIAPGLPDSGVSIFSLEGVLVSLQQLIIGVAIGLTMQLAFVTVRTAGEIIGLQMGLSFATFFDPSGGQNMPVIARILNLLVTLLFLTLNGHLWLLNVLVDSFNTLPISPSLPGSNGFFYFAQSAGIIFRSGLMLGLPIVTLLLCLNLTLGLINRLTPQLSIFVIGFPLTLTVGMFALSMMMYSLAPYFENLLAQLLDQAVRMLAIMGG</sequence>
<evidence type="ECO:0000256" key="6">
    <source>
        <dbReference type="ARBA" id="ARBA00022989"/>
    </source>
</evidence>
<feature type="transmembrane region" description="Helical" evidence="10">
    <location>
        <begin position="16"/>
        <end position="34"/>
    </location>
</feature>
<gene>
    <name evidence="11" type="primary">fliR</name>
    <name evidence="11" type="ORF">NG99_11850</name>
</gene>
<dbReference type="GO" id="GO:0009425">
    <property type="term" value="C:bacterial-type flagellum basal body"/>
    <property type="evidence" value="ECO:0007669"/>
    <property type="project" value="UniProtKB-SubCell"/>
</dbReference>
<keyword evidence="8 10" id="KW-0975">Bacterial flagellum</keyword>
<keyword evidence="4 10" id="KW-1003">Cell membrane</keyword>
<dbReference type="PRINTS" id="PR00953">
    <property type="entry name" value="TYPE3IMRPROT"/>
</dbReference>
<keyword evidence="11" id="KW-0282">Flagellum</keyword>
<accession>A0A0A3Z6G1</accession>
<dbReference type="PANTHER" id="PTHR30065">
    <property type="entry name" value="FLAGELLAR BIOSYNTHETIC PROTEIN FLIR"/>
    <property type="match status" value="1"/>
</dbReference>
<evidence type="ECO:0000313" key="12">
    <source>
        <dbReference type="Proteomes" id="UP000030351"/>
    </source>
</evidence>
<dbReference type="RefSeq" id="WP_034892668.1">
    <property type="nucleotide sequence ID" value="NZ_JRUQ01000037.1"/>
</dbReference>
<evidence type="ECO:0000256" key="2">
    <source>
        <dbReference type="ARBA" id="ARBA00009772"/>
    </source>
</evidence>
<protein>
    <recommendedName>
        <fullName evidence="3 9">Flagellar biosynthetic protein FliR</fullName>
    </recommendedName>
</protein>
<evidence type="ECO:0000256" key="3">
    <source>
        <dbReference type="ARBA" id="ARBA00021717"/>
    </source>
</evidence>
<dbReference type="InterPro" id="IPR002010">
    <property type="entry name" value="T3SS_IM_R"/>
</dbReference>
<dbReference type="InterPro" id="IPR006303">
    <property type="entry name" value="FliR"/>
</dbReference>
<dbReference type="GO" id="GO:0006605">
    <property type="term" value="P:protein targeting"/>
    <property type="evidence" value="ECO:0007669"/>
    <property type="project" value="UniProtKB-UniRule"/>
</dbReference>
<dbReference type="AlphaFoldDB" id="A0A0A3Z6G1"/>
<keyword evidence="11" id="KW-0969">Cilium</keyword>
<dbReference type="Proteomes" id="UP000030351">
    <property type="component" value="Unassembled WGS sequence"/>
</dbReference>
<evidence type="ECO:0000256" key="1">
    <source>
        <dbReference type="ARBA" id="ARBA00002578"/>
    </source>
</evidence>
<comment type="caution">
    <text evidence="11">The sequence shown here is derived from an EMBL/GenBank/DDBJ whole genome shotgun (WGS) entry which is preliminary data.</text>
</comment>
<dbReference type="NCBIfam" id="TIGR01400">
    <property type="entry name" value="fliR"/>
    <property type="match status" value="1"/>
</dbReference>
<keyword evidence="6 10" id="KW-1133">Transmembrane helix</keyword>
<keyword evidence="11" id="KW-0966">Cell projection</keyword>
<evidence type="ECO:0000256" key="5">
    <source>
        <dbReference type="ARBA" id="ARBA00022692"/>
    </source>
</evidence>
<evidence type="ECO:0000313" key="11">
    <source>
        <dbReference type="EMBL" id="KGT93349.1"/>
    </source>
</evidence>
<dbReference type="PANTHER" id="PTHR30065:SF8">
    <property type="entry name" value="FLAGELLAR BIOSYNTHETIC PROTEIN FLIR"/>
    <property type="match status" value="1"/>
</dbReference>
<feature type="transmembrane region" description="Helical" evidence="10">
    <location>
        <begin position="211"/>
        <end position="234"/>
    </location>
</feature>
<dbReference type="GO" id="GO:0044780">
    <property type="term" value="P:bacterial-type flagellum assembly"/>
    <property type="evidence" value="ECO:0007669"/>
    <property type="project" value="UniProtKB-UniRule"/>
</dbReference>
<organism evidence="11 12">
    <name type="scientific">Erwinia typographi</name>
    <dbReference type="NCBI Taxonomy" id="371042"/>
    <lineage>
        <taxon>Bacteria</taxon>
        <taxon>Pseudomonadati</taxon>
        <taxon>Pseudomonadota</taxon>
        <taxon>Gammaproteobacteria</taxon>
        <taxon>Enterobacterales</taxon>
        <taxon>Erwiniaceae</taxon>
        <taxon>Erwinia</taxon>
    </lineage>
</organism>
<feature type="transmembrane region" description="Helical" evidence="10">
    <location>
        <begin position="74"/>
        <end position="95"/>
    </location>
</feature>
<keyword evidence="7 10" id="KW-0472">Membrane</keyword>
<comment type="similarity">
    <text evidence="2 10">Belongs to the FliR/MopE/SpaR family.</text>
</comment>
<dbReference type="EMBL" id="JRUQ01000037">
    <property type="protein sequence ID" value="KGT93349.1"/>
    <property type="molecule type" value="Genomic_DNA"/>
</dbReference>
<proteinExistence type="inferred from homology"/>
<feature type="transmembrane region" description="Helical" evidence="10">
    <location>
        <begin position="46"/>
        <end position="68"/>
    </location>
</feature>
<reference evidence="11 12" key="1">
    <citation type="submission" date="2014-10" db="EMBL/GenBank/DDBJ databases">
        <title>Genome sequence of Erwinia typographi M043b.</title>
        <authorList>
            <person name="Chan K.-G."/>
            <person name="Tan W.-S."/>
        </authorList>
    </citation>
    <scope>NUCLEOTIDE SEQUENCE [LARGE SCALE GENOMIC DNA]</scope>
    <source>
        <strain evidence="11 12">M043b</strain>
    </source>
</reference>
<dbReference type="GO" id="GO:0005886">
    <property type="term" value="C:plasma membrane"/>
    <property type="evidence" value="ECO:0007669"/>
    <property type="project" value="UniProtKB-SubCell"/>
</dbReference>
<dbReference type="eggNOG" id="COG1684">
    <property type="taxonomic scope" value="Bacteria"/>
</dbReference>
<feature type="transmembrane region" description="Helical" evidence="10">
    <location>
        <begin position="128"/>
        <end position="151"/>
    </location>
</feature>
<evidence type="ECO:0000256" key="10">
    <source>
        <dbReference type="RuleBase" id="RU362071"/>
    </source>
</evidence>
<keyword evidence="5 10" id="KW-0812">Transmembrane</keyword>
<feature type="transmembrane region" description="Helical" evidence="10">
    <location>
        <begin position="171"/>
        <end position="199"/>
    </location>
</feature>